<dbReference type="Proteomes" id="UP000799755">
    <property type="component" value="Unassembled WGS sequence"/>
</dbReference>
<protein>
    <submittedName>
        <fullName evidence="1">Uncharacterized protein</fullName>
    </submittedName>
</protein>
<reference evidence="1" key="1">
    <citation type="journal article" date="2020" name="Stud. Mycol.">
        <title>101 Dothideomycetes genomes: a test case for predicting lifestyles and emergence of pathogens.</title>
        <authorList>
            <person name="Haridas S."/>
            <person name="Albert R."/>
            <person name="Binder M."/>
            <person name="Bloem J."/>
            <person name="Labutti K."/>
            <person name="Salamov A."/>
            <person name="Andreopoulos B."/>
            <person name="Baker S."/>
            <person name="Barry K."/>
            <person name="Bills G."/>
            <person name="Bluhm B."/>
            <person name="Cannon C."/>
            <person name="Castanera R."/>
            <person name="Culley D."/>
            <person name="Daum C."/>
            <person name="Ezra D."/>
            <person name="Gonzalez J."/>
            <person name="Henrissat B."/>
            <person name="Kuo A."/>
            <person name="Liang C."/>
            <person name="Lipzen A."/>
            <person name="Lutzoni F."/>
            <person name="Magnuson J."/>
            <person name="Mondo S."/>
            <person name="Nolan M."/>
            <person name="Ohm R."/>
            <person name="Pangilinan J."/>
            <person name="Park H.-J."/>
            <person name="Ramirez L."/>
            <person name="Alfaro M."/>
            <person name="Sun H."/>
            <person name="Tritt A."/>
            <person name="Yoshinaga Y."/>
            <person name="Zwiers L.-H."/>
            <person name="Turgeon B."/>
            <person name="Goodwin S."/>
            <person name="Spatafora J."/>
            <person name="Crous P."/>
            <person name="Grigoriev I."/>
        </authorList>
    </citation>
    <scope>NUCLEOTIDE SEQUENCE</scope>
    <source>
        <strain evidence="1">ATCC 200398</strain>
    </source>
</reference>
<accession>A0ACB6R1L2</accession>
<gene>
    <name evidence="1" type="ORF">BDR25DRAFT_129127</name>
</gene>
<proteinExistence type="predicted"/>
<name>A0ACB6R1L2_9PLEO</name>
<evidence type="ECO:0000313" key="2">
    <source>
        <dbReference type="Proteomes" id="UP000799755"/>
    </source>
</evidence>
<evidence type="ECO:0000313" key="1">
    <source>
        <dbReference type="EMBL" id="KAF2473143.1"/>
    </source>
</evidence>
<dbReference type="EMBL" id="MU003500">
    <property type="protein sequence ID" value="KAF2473143.1"/>
    <property type="molecule type" value="Genomic_DNA"/>
</dbReference>
<organism evidence="1 2">
    <name type="scientific">Lindgomyces ingoldianus</name>
    <dbReference type="NCBI Taxonomy" id="673940"/>
    <lineage>
        <taxon>Eukaryota</taxon>
        <taxon>Fungi</taxon>
        <taxon>Dikarya</taxon>
        <taxon>Ascomycota</taxon>
        <taxon>Pezizomycotina</taxon>
        <taxon>Dothideomycetes</taxon>
        <taxon>Pleosporomycetidae</taxon>
        <taxon>Pleosporales</taxon>
        <taxon>Lindgomycetaceae</taxon>
        <taxon>Lindgomyces</taxon>
    </lineage>
</organism>
<comment type="caution">
    <text evidence="1">The sequence shown here is derived from an EMBL/GenBank/DDBJ whole genome shotgun (WGS) entry which is preliminary data.</text>
</comment>
<sequence length="224" mass="24464">MGGSKVARLRMQHVPDAISQAMAVTKRLQRIALSSHRRPWGRHLIGTLARMAEVLVTRRVSIEVSTTRGLGEQLLHPHHPPRHPPHQAHPLKQRDPATSVAEPCSILVIVLAGPWTSRCALAHAFANNGAPICLDSRLLNATDQALLSSAFFSTPPWSLCTLEEPSMFTQPSHSLSRRTPLCPTAHLIPASFDSPEASPLFLRLEGSRPEVPYPCAFDLALGPC</sequence>
<keyword evidence="2" id="KW-1185">Reference proteome</keyword>